<dbReference type="EMBL" id="JEMT01029471">
    <property type="protein sequence ID" value="EXX52089.1"/>
    <property type="molecule type" value="Genomic_DNA"/>
</dbReference>
<evidence type="ECO:0008006" key="4">
    <source>
        <dbReference type="Google" id="ProtNLM"/>
    </source>
</evidence>
<name>A0A015JB15_RHIIW</name>
<evidence type="ECO:0000313" key="2">
    <source>
        <dbReference type="EMBL" id="EXX52089.1"/>
    </source>
</evidence>
<evidence type="ECO:0000313" key="3">
    <source>
        <dbReference type="Proteomes" id="UP000022910"/>
    </source>
</evidence>
<accession>A0A015JB15</accession>
<evidence type="ECO:0000256" key="1">
    <source>
        <dbReference type="SAM" id="MobiDB-lite"/>
    </source>
</evidence>
<proteinExistence type="predicted"/>
<feature type="region of interest" description="Disordered" evidence="1">
    <location>
        <begin position="196"/>
        <end position="246"/>
    </location>
</feature>
<keyword evidence="3" id="KW-1185">Reference proteome</keyword>
<reference evidence="2 3" key="1">
    <citation type="submission" date="2014-02" db="EMBL/GenBank/DDBJ databases">
        <title>Single nucleus genome sequencing reveals high similarity among nuclei of an endomycorrhizal fungus.</title>
        <authorList>
            <person name="Lin K."/>
            <person name="Geurts R."/>
            <person name="Zhang Z."/>
            <person name="Limpens E."/>
            <person name="Saunders D.G."/>
            <person name="Mu D."/>
            <person name="Pang E."/>
            <person name="Cao H."/>
            <person name="Cha H."/>
            <person name="Lin T."/>
            <person name="Zhou Q."/>
            <person name="Shang Y."/>
            <person name="Li Y."/>
            <person name="Ivanov S."/>
            <person name="Sharma T."/>
            <person name="Velzen R.V."/>
            <person name="Ruijter N.D."/>
            <person name="Aanen D.K."/>
            <person name="Win J."/>
            <person name="Kamoun S."/>
            <person name="Bisseling T."/>
            <person name="Huang S."/>
        </authorList>
    </citation>
    <scope>NUCLEOTIDE SEQUENCE [LARGE SCALE GENOMIC DNA]</scope>
    <source>
        <strain evidence="3">DAOM197198w</strain>
    </source>
</reference>
<feature type="compositionally biased region" description="Basic residues" evidence="1">
    <location>
        <begin position="198"/>
        <end position="210"/>
    </location>
</feature>
<gene>
    <name evidence="2" type="ORF">RirG_255960</name>
</gene>
<dbReference type="AlphaFoldDB" id="A0A015JB15"/>
<dbReference type="Proteomes" id="UP000022910">
    <property type="component" value="Unassembled WGS sequence"/>
</dbReference>
<sequence length="246" mass="28227">MKKYLTQPIHDAHYKQMCQSVCYFMRQVSIAEAPTLDDNSFEPIFDGKDSAETFAKIDEDRELDLQSLMAMVNINDIIEIWKISRYNYPKTYQFVILLSTGEHLYTCFILITHGIMCRHFFKVFVESSKARFHLTLIPCRWYKDEYISSSEGYFNEKAESVKQQRALANQLAENDNQVICRLNGVLIESNQVLDPLKHQPKGRSPGKRFKSSTELKSKSKSEATDGGRKCGLCGGNGHYHSTCPSK</sequence>
<comment type="caution">
    <text evidence="2">The sequence shown here is derived from an EMBL/GenBank/DDBJ whole genome shotgun (WGS) entry which is preliminary data.</text>
</comment>
<protein>
    <recommendedName>
        <fullName evidence="4">SWIM-type domain-containing protein</fullName>
    </recommendedName>
</protein>
<feature type="compositionally biased region" description="Basic and acidic residues" evidence="1">
    <location>
        <begin position="211"/>
        <end position="228"/>
    </location>
</feature>
<organism evidence="2 3">
    <name type="scientific">Rhizophagus irregularis (strain DAOM 197198w)</name>
    <name type="common">Glomus intraradices</name>
    <dbReference type="NCBI Taxonomy" id="1432141"/>
    <lineage>
        <taxon>Eukaryota</taxon>
        <taxon>Fungi</taxon>
        <taxon>Fungi incertae sedis</taxon>
        <taxon>Mucoromycota</taxon>
        <taxon>Glomeromycotina</taxon>
        <taxon>Glomeromycetes</taxon>
        <taxon>Glomerales</taxon>
        <taxon>Glomeraceae</taxon>
        <taxon>Rhizophagus</taxon>
    </lineage>
</organism>
<dbReference type="OrthoDB" id="2352256at2759"/>
<dbReference type="HOGENOM" id="CLU_1129595_0_0_1"/>